<comment type="caution">
    <text evidence="7">The sequence shown here is derived from an EMBL/GenBank/DDBJ whole genome shotgun (WGS) entry which is preliminary data.</text>
</comment>
<dbReference type="Proteomes" id="UP001634747">
    <property type="component" value="Unassembled WGS sequence"/>
</dbReference>
<comment type="similarity">
    <text evidence="1 5">Belongs to the peptidase S8 family.</text>
</comment>
<dbReference type="InterPro" id="IPR050131">
    <property type="entry name" value="Peptidase_S8_subtilisin-like"/>
</dbReference>
<keyword evidence="8" id="KW-1185">Reference proteome</keyword>
<keyword evidence="2 5" id="KW-0645">Protease</keyword>
<evidence type="ECO:0000256" key="3">
    <source>
        <dbReference type="ARBA" id="ARBA00022801"/>
    </source>
</evidence>
<dbReference type="PRINTS" id="PR00723">
    <property type="entry name" value="SUBTILISIN"/>
</dbReference>
<dbReference type="RefSeq" id="WP_263412542.1">
    <property type="nucleotide sequence ID" value="NZ_BAABBH010000001.1"/>
</dbReference>
<feature type="active site" description="Charge relay system" evidence="5">
    <location>
        <position position="259"/>
    </location>
</feature>
<evidence type="ECO:0000256" key="5">
    <source>
        <dbReference type="PROSITE-ProRule" id="PRU01240"/>
    </source>
</evidence>
<evidence type="ECO:0000256" key="4">
    <source>
        <dbReference type="ARBA" id="ARBA00022825"/>
    </source>
</evidence>
<dbReference type="InterPro" id="IPR000209">
    <property type="entry name" value="Peptidase_S8/S53_dom"/>
</dbReference>
<evidence type="ECO:0000259" key="6">
    <source>
        <dbReference type="Pfam" id="PF00082"/>
    </source>
</evidence>
<feature type="domain" description="Peptidase S8/S53" evidence="6">
    <location>
        <begin position="355"/>
        <end position="587"/>
    </location>
</feature>
<dbReference type="InterPro" id="IPR036852">
    <property type="entry name" value="Peptidase_S8/S53_dom_sf"/>
</dbReference>
<name>A0ABW9KLL3_9BACT</name>
<organism evidence="7 8">
    <name type="scientific">Terriglobus aquaticus</name>
    <dbReference type="NCBI Taxonomy" id="940139"/>
    <lineage>
        <taxon>Bacteria</taxon>
        <taxon>Pseudomonadati</taxon>
        <taxon>Acidobacteriota</taxon>
        <taxon>Terriglobia</taxon>
        <taxon>Terriglobales</taxon>
        <taxon>Acidobacteriaceae</taxon>
        <taxon>Terriglobus</taxon>
    </lineage>
</organism>
<dbReference type="PROSITE" id="PS51892">
    <property type="entry name" value="SUBTILASE"/>
    <property type="match status" value="1"/>
</dbReference>
<evidence type="ECO:0000313" key="8">
    <source>
        <dbReference type="Proteomes" id="UP001634747"/>
    </source>
</evidence>
<reference evidence="7 8" key="1">
    <citation type="submission" date="2024-12" db="EMBL/GenBank/DDBJ databases">
        <authorList>
            <person name="Lee Y."/>
        </authorList>
    </citation>
    <scope>NUCLEOTIDE SEQUENCE [LARGE SCALE GENOMIC DNA]</scope>
    <source>
        <strain evidence="7 8">03SUJ4</strain>
    </source>
</reference>
<dbReference type="Pfam" id="PF00082">
    <property type="entry name" value="Peptidase_S8"/>
    <property type="match status" value="1"/>
</dbReference>
<evidence type="ECO:0000256" key="2">
    <source>
        <dbReference type="ARBA" id="ARBA00022670"/>
    </source>
</evidence>
<gene>
    <name evidence="7" type="ORF">ACK2TP_09275</name>
</gene>
<dbReference type="PANTHER" id="PTHR43806">
    <property type="entry name" value="PEPTIDASE S8"/>
    <property type="match status" value="1"/>
</dbReference>
<sequence>MMLLVALPVGAQSPDGRPHIAKEADLPRISYPVSGTAQELLQMPKSRFLQFAAPVEADMRKIQAQYQIDDHTTLAAMLEAEVNVLVLRGGHDQEALDLIARIRSLEDKPAEKLTADLGTEVFLRARMAGGGASEACPKAEPALYAKTLQGLPWETVAPAVRELRMRNQVVTPSFLAGMVDAQIGPALARQHALTLGDAQFVIDIRGFLETMAPCKAVVLPVLETYMAAHQTQKPDIWAAREVTLTDADRLTPVPVAIWDSGIDLQLFPGRLYTNPSPGRDEDPHGIAWDVFDDRTHGPLIPLPADIQQQYAEQVRLMEGVGDLQNGTDSPAASALRARLAAMSPAETRAFFDTQAIVGGYAHGTHVTGIAARGNPAIRLAYARMTYDNGNPHQPPSEALSRKSAAAMTESVAWFKAQGIRVVNMSWWDRPSNFEKDLADNGIGKEDTERKAMARHLFGMERDALYAAIQGAPDILFVTIAGNNNVDNAFEECMPSSFVLPNLIVTGAVDQAGEPTGFTSYGDNVAVDANGYAVPSVVPGGATVRDSGTSMAAPQVTNLAAKLLAVDPKLTPPELISLIREGATTSADGKRHLIDPQRSMALLKAKMGVSTQAMMQ</sequence>
<accession>A0ABW9KLL3</accession>
<evidence type="ECO:0000313" key="7">
    <source>
        <dbReference type="EMBL" id="MFN2975952.1"/>
    </source>
</evidence>
<protein>
    <submittedName>
        <fullName evidence="7">S8 family serine peptidase</fullName>
    </submittedName>
</protein>
<dbReference type="Gene3D" id="3.40.50.200">
    <property type="entry name" value="Peptidase S8/S53 domain"/>
    <property type="match status" value="1"/>
</dbReference>
<proteinExistence type="inferred from homology"/>
<evidence type="ECO:0000256" key="1">
    <source>
        <dbReference type="ARBA" id="ARBA00011073"/>
    </source>
</evidence>
<dbReference type="SUPFAM" id="SSF52743">
    <property type="entry name" value="Subtilisin-like"/>
    <property type="match status" value="1"/>
</dbReference>
<feature type="active site" description="Charge relay system" evidence="5">
    <location>
        <position position="549"/>
    </location>
</feature>
<dbReference type="EMBL" id="JBJYXY010000001">
    <property type="protein sequence ID" value="MFN2975952.1"/>
    <property type="molecule type" value="Genomic_DNA"/>
</dbReference>
<dbReference type="PANTHER" id="PTHR43806:SF11">
    <property type="entry name" value="CEREVISIN-RELATED"/>
    <property type="match status" value="1"/>
</dbReference>
<keyword evidence="3 5" id="KW-0378">Hydrolase</keyword>
<feature type="active site" description="Charge relay system" evidence="5">
    <location>
        <position position="362"/>
    </location>
</feature>
<dbReference type="InterPro" id="IPR015500">
    <property type="entry name" value="Peptidase_S8_subtilisin-rel"/>
</dbReference>
<keyword evidence="4 5" id="KW-0720">Serine protease</keyword>